<protein>
    <submittedName>
        <fullName evidence="2">Uncharacterized protein</fullName>
    </submittedName>
</protein>
<feature type="region of interest" description="Disordered" evidence="1">
    <location>
        <begin position="93"/>
        <end position="125"/>
    </location>
</feature>
<sequence length="125" mass="14079">MSTSGIIPEKNSTEERYTGARDIPRMIDTVKGKDDGVKENGQQVDQDDVEYLRSKCPQLEDPNLSSLYGSSNDCSTWTDFRLDLDFQSHLTFDRHESSDSDSEESFPRLNENVSVSSVPIDKLSP</sequence>
<dbReference type="EMBL" id="SDIL01000232">
    <property type="protein sequence ID" value="RXK34669.1"/>
    <property type="molecule type" value="Genomic_DNA"/>
</dbReference>
<feature type="compositionally biased region" description="Basic and acidic residues" evidence="1">
    <location>
        <begin position="11"/>
        <end position="38"/>
    </location>
</feature>
<dbReference type="Proteomes" id="UP000289152">
    <property type="component" value="Unassembled WGS sequence"/>
</dbReference>
<accession>A0A4Q1B7M7</accession>
<feature type="region of interest" description="Disordered" evidence="1">
    <location>
        <begin position="1"/>
        <end position="48"/>
    </location>
</feature>
<keyword evidence="3" id="KW-1185">Reference proteome</keyword>
<evidence type="ECO:0000313" key="2">
    <source>
        <dbReference type="EMBL" id="RXK34669.1"/>
    </source>
</evidence>
<dbReference type="InParanoid" id="A0A4Q1B7M7"/>
<proteinExistence type="predicted"/>
<comment type="caution">
    <text evidence="2">The sequence shown here is derived from an EMBL/GenBank/DDBJ whole genome shotgun (WGS) entry which is preliminary data.</text>
</comment>
<organism evidence="2 3">
    <name type="scientific">Tremella mesenterica</name>
    <name type="common">Jelly fungus</name>
    <dbReference type="NCBI Taxonomy" id="5217"/>
    <lineage>
        <taxon>Eukaryota</taxon>
        <taxon>Fungi</taxon>
        <taxon>Dikarya</taxon>
        <taxon>Basidiomycota</taxon>
        <taxon>Agaricomycotina</taxon>
        <taxon>Tremellomycetes</taxon>
        <taxon>Tremellales</taxon>
        <taxon>Tremellaceae</taxon>
        <taxon>Tremella</taxon>
    </lineage>
</organism>
<gene>
    <name evidence="2" type="ORF">M231_08075</name>
</gene>
<name>A0A4Q1B7M7_TREME</name>
<evidence type="ECO:0000313" key="3">
    <source>
        <dbReference type="Proteomes" id="UP000289152"/>
    </source>
</evidence>
<evidence type="ECO:0000256" key="1">
    <source>
        <dbReference type="SAM" id="MobiDB-lite"/>
    </source>
</evidence>
<reference evidence="2 3" key="1">
    <citation type="submission" date="2016-06" db="EMBL/GenBank/DDBJ databases">
        <title>Evolution of pathogenesis and genome organization in the Tremellales.</title>
        <authorList>
            <person name="Cuomo C."/>
            <person name="Litvintseva A."/>
            <person name="Heitman J."/>
            <person name="Chen Y."/>
            <person name="Sun S."/>
            <person name="Springer D."/>
            <person name="Dromer F."/>
            <person name="Young S."/>
            <person name="Zeng Q."/>
            <person name="Chapman S."/>
            <person name="Gujja S."/>
            <person name="Saif S."/>
            <person name="Birren B."/>
        </authorList>
    </citation>
    <scope>NUCLEOTIDE SEQUENCE [LARGE SCALE GENOMIC DNA]</scope>
    <source>
        <strain evidence="2 3">ATCC 28783</strain>
    </source>
</reference>
<dbReference type="AlphaFoldDB" id="A0A4Q1B7M7"/>